<feature type="compositionally biased region" description="Acidic residues" evidence="1">
    <location>
        <begin position="52"/>
        <end position="62"/>
    </location>
</feature>
<protein>
    <submittedName>
        <fullName evidence="3">Uncharacterized protein</fullName>
    </submittedName>
</protein>
<feature type="region of interest" description="Disordered" evidence="1">
    <location>
        <begin position="1"/>
        <end position="79"/>
    </location>
</feature>
<reference evidence="3" key="1">
    <citation type="submission" date="2016-11" db="UniProtKB">
        <authorList>
            <consortium name="WormBaseParasite"/>
        </authorList>
    </citation>
    <scope>IDENTIFICATION</scope>
</reference>
<evidence type="ECO:0000313" key="3">
    <source>
        <dbReference type="WBParaSite" id="maker-unitig_25506-snap-gene-0.2-mRNA-1"/>
    </source>
</evidence>
<evidence type="ECO:0000256" key="1">
    <source>
        <dbReference type="SAM" id="MobiDB-lite"/>
    </source>
</evidence>
<feature type="compositionally biased region" description="Low complexity" evidence="1">
    <location>
        <begin position="139"/>
        <end position="151"/>
    </location>
</feature>
<dbReference type="AlphaFoldDB" id="A0A1I8F978"/>
<dbReference type="WBParaSite" id="maker-unitig_25506-snap-gene-0.2-mRNA-1">
    <property type="protein sequence ID" value="maker-unitig_25506-snap-gene-0.2-mRNA-1"/>
    <property type="gene ID" value="maker-unitig_25506-snap-gene-0.2"/>
</dbReference>
<organism evidence="2 3">
    <name type="scientific">Macrostomum lignano</name>
    <dbReference type="NCBI Taxonomy" id="282301"/>
    <lineage>
        <taxon>Eukaryota</taxon>
        <taxon>Metazoa</taxon>
        <taxon>Spiralia</taxon>
        <taxon>Lophotrochozoa</taxon>
        <taxon>Platyhelminthes</taxon>
        <taxon>Rhabditophora</taxon>
        <taxon>Macrostomorpha</taxon>
        <taxon>Macrostomida</taxon>
        <taxon>Macrostomidae</taxon>
        <taxon>Macrostomum</taxon>
    </lineage>
</organism>
<sequence>MVKTGSGGGGGGGGGNYSLPLVDRDYDSRFGQQKLDTFLQPHQAASAKLVDEQSDSVPESDGDSGKGAACRTATTTDRRTPAVPVVCPLHHGPQTSSLLGLDFPGSHPGAPGRTFVGGDGSRSMTLQRQSRPLPVPILQPQQQQQQQQQQPLSYQTLGHRSKPPPQHMIMEDTGGSLV</sequence>
<evidence type="ECO:0000313" key="2">
    <source>
        <dbReference type="Proteomes" id="UP000095280"/>
    </source>
</evidence>
<feature type="compositionally biased region" description="Gly residues" evidence="1">
    <location>
        <begin position="1"/>
        <end position="16"/>
    </location>
</feature>
<dbReference type="Proteomes" id="UP000095280">
    <property type="component" value="Unplaced"/>
</dbReference>
<feature type="region of interest" description="Disordered" evidence="1">
    <location>
        <begin position="104"/>
        <end position="178"/>
    </location>
</feature>
<name>A0A1I8F978_9PLAT</name>
<proteinExistence type="predicted"/>
<accession>A0A1I8F978</accession>
<keyword evidence="2" id="KW-1185">Reference proteome</keyword>